<evidence type="ECO:0000313" key="10">
    <source>
        <dbReference type="Proteomes" id="UP000807504"/>
    </source>
</evidence>
<evidence type="ECO:0000259" key="8">
    <source>
        <dbReference type="SMART" id="SM00078"/>
    </source>
</evidence>
<proteinExistence type="inferred from homology"/>
<dbReference type="Proteomes" id="UP000807504">
    <property type="component" value="Unassembled WGS sequence"/>
</dbReference>
<evidence type="ECO:0000313" key="9">
    <source>
        <dbReference type="EMBL" id="KAF8770871.1"/>
    </source>
</evidence>
<comment type="subunit">
    <text evidence="2">Heterodimer of a B chain and an A chain linked by two disulfide bonds.</text>
</comment>
<evidence type="ECO:0000256" key="1">
    <source>
        <dbReference type="ARBA" id="ARBA00009034"/>
    </source>
</evidence>
<sequence length="254" mass="29094">MLKIALLLLALAVIQFSQGSSSMEKNRRVKRGSTIRMCGKNLVQTLSLFCNGEYYDPNENSNVQTRDVRYSLEDPIQIWIANTLSSIYRDEANPIQIWIATTLSSIYRDEASSKTVPEHIPTSHLFKRYGQGGIVDECCRKACQRVHLADQCHNALLPKLYRLIQHLIDKKNCGQYSWLRAFKRQARLVNKEANSRLGHDSFIKNVEVCIALHRLDSGRSDRRIYHYGSKASSKTRSHNPAVWKEPNGDTRFAL</sequence>
<dbReference type="GO" id="GO:0005576">
    <property type="term" value="C:extracellular region"/>
    <property type="evidence" value="ECO:0007669"/>
    <property type="project" value="InterPro"/>
</dbReference>
<feature type="chain" id="PRO_5035759889" description="Insulin-like domain-containing protein" evidence="7">
    <location>
        <begin position="20"/>
        <end position="254"/>
    </location>
</feature>
<organism evidence="9 10">
    <name type="scientific">Argiope bruennichi</name>
    <name type="common">Wasp spider</name>
    <name type="synonym">Aranea bruennichi</name>
    <dbReference type="NCBI Taxonomy" id="94029"/>
    <lineage>
        <taxon>Eukaryota</taxon>
        <taxon>Metazoa</taxon>
        <taxon>Ecdysozoa</taxon>
        <taxon>Arthropoda</taxon>
        <taxon>Chelicerata</taxon>
        <taxon>Arachnida</taxon>
        <taxon>Araneae</taxon>
        <taxon>Araneomorphae</taxon>
        <taxon>Entelegynae</taxon>
        <taxon>Araneoidea</taxon>
        <taxon>Araneidae</taxon>
        <taxon>Argiope</taxon>
    </lineage>
</organism>
<evidence type="ECO:0000256" key="3">
    <source>
        <dbReference type="ARBA" id="ARBA00022685"/>
    </source>
</evidence>
<dbReference type="SMART" id="SM00078">
    <property type="entry name" value="IlGF"/>
    <property type="match status" value="1"/>
</dbReference>
<dbReference type="PRINTS" id="PR00276">
    <property type="entry name" value="INSULINFAMLY"/>
</dbReference>
<reference evidence="9" key="2">
    <citation type="submission" date="2020-06" db="EMBL/GenBank/DDBJ databases">
        <authorList>
            <person name="Sheffer M."/>
        </authorList>
    </citation>
    <scope>NUCLEOTIDE SEQUENCE</scope>
</reference>
<comment type="similarity">
    <text evidence="1">Belongs to the insulin family.</text>
</comment>
<comment type="caution">
    <text evidence="9">The sequence shown here is derived from an EMBL/GenBank/DDBJ whole genome shotgun (WGS) entry which is preliminary data.</text>
</comment>
<dbReference type="InterPro" id="IPR022352">
    <property type="entry name" value="Ins/IGF/rlx"/>
</dbReference>
<evidence type="ECO:0000256" key="6">
    <source>
        <dbReference type="SAM" id="MobiDB-lite"/>
    </source>
</evidence>
<dbReference type="EMBL" id="JABXBU010002228">
    <property type="protein sequence ID" value="KAF8770871.1"/>
    <property type="molecule type" value="Genomic_DNA"/>
</dbReference>
<evidence type="ECO:0000256" key="7">
    <source>
        <dbReference type="SAM" id="SignalP"/>
    </source>
</evidence>
<evidence type="ECO:0000256" key="5">
    <source>
        <dbReference type="ARBA" id="ARBA00023157"/>
    </source>
</evidence>
<reference evidence="9" key="1">
    <citation type="journal article" date="2020" name="bioRxiv">
        <title>Chromosome-level reference genome of the European wasp spider Argiope bruennichi: a resource for studies on range expansion and evolutionary adaptation.</title>
        <authorList>
            <person name="Sheffer M.M."/>
            <person name="Hoppe A."/>
            <person name="Krehenwinkel H."/>
            <person name="Uhl G."/>
            <person name="Kuss A.W."/>
            <person name="Jensen L."/>
            <person name="Jensen C."/>
            <person name="Gillespie R.G."/>
            <person name="Hoff K.J."/>
            <person name="Prost S."/>
        </authorList>
    </citation>
    <scope>NUCLEOTIDE SEQUENCE</scope>
</reference>
<feature type="domain" description="Insulin-like" evidence="8">
    <location>
        <begin position="35"/>
        <end position="152"/>
    </location>
</feature>
<evidence type="ECO:0000256" key="4">
    <source>
        <dbReference type="ARBA" id="ARBA00022729"/>
    </source>
</evidence>
<keyword evidence="10" id="KW-1185">Reference proteome</keyword>
<accession>A0A8T0EDD0</accession>
<dbReference type="PANTHER" id="PTHR13647">
    <property type="entry name" value="INSULIN-LIKE PEPTIDE 2-RELATED"/>
    <property type="match status" value="1"/>
</dbReference>
<gene>
    <name evidence="9" type="ORF">HNY73_018349</name>
</gene>
<feature type="region of interest" description="Disordered" evidence="6">
    <location>
        <begin position="228"/>
        <end position="254"/>
    </location>
</feature>
<dbReference type="AlphaFoldDB" id="A0A8T0EDD0"/>
<dbReference type="SUPFAM" id="SSF56994">
    <property type="entry name" value="Insulin-like"/>
    <property type="match status" value="1"/>
</dbReference>
<keyword evidence="3" id="KW-0165">Cleavage on pair of basic residues</keyword>
<protein>
    <recommendedName>
        <fullName evidence="8">Insulin-like domain-containing protein</fullName>
    </recommendedName>
</protein>
<keyword evidence="4 7" id="KW-0732">Signal</keyword>
<dbReference type="Pfam" id="PF00049">
    <property type="entry name" value="Insulin"/>
    <property type="match status" value="1"/>
</dbReference>
<dbReference type="GO" id="GO:0005179">
    <property type="term" value="F:hormone activity"/>
    <property type="evidence" value="ECO:0007669"/>
    <property type="project" value="InterPro"/>
</dbReference>
<dbReference type="InterPro" id="IPR016179">
    <property type="entry name" value="Insulin-like"/>
</dbReference>
<keyword evidence="5" id="KW-1015">Disulfide bond</keyword>
<dbReference type="PANTHER" id="PTHR13647:SF4">
    <property type="entry name" value="INSULIN-LIKE PEPTIDE 1-RELATED"/>
    <property type="match status" value="1"/>
</dbReference>
<name>A0A8T0EDD0_ARGBR</name>
<dbReference type="InterPro" id="IPR036438">
    <property type="entry name" value="Insulin-like_sf"/>
</dbReference>
<evidence type="ECO:0000256" key="2">
    <source>
        <dbReference type="ARBA" id="ARBA00011207"/>
    </source>
</evidence>
<feature type="signal peptide" evidence="7">
    <location>
        <begin position="1"/>
        <end position="19"/>
    </location>
</feature>
<dbReference type="Gene3D" id="1.10.100.10">
    <property type="entry name" value="Insulin-like"/>
    <property type="match status" value="1"/>
</dbReference>